<feature type="compositionally biased region" description="Polar residues" evidence="1">
    <location>
        <begin position="31"/>
        <end position="44"/>
    </location>
</feature>
<reference evidence="2" key="2">
    <citation type="submission" date="2017-10" db="EMBL/GenBank/DDBJ databases">
        <title>Ladona fulva Genome sequencing and assembly.</title>
        <authorList>
            <person name="Murali S."/>
            <person name="Richards S."/>
            <person name="Bandaranaike D."/>
            <person name="Bellair M."/>
            <person name="Blankenburg K."/>
            <person name="Chao H."/>
            <person name="Dinh H."/>
            <person name="Doddapaneni H."/>
            <person name="Dugan-Rocha S."/>
            <person name="Elkadiri S."/>
            <person name="Gnanaolivu R."/>
            <person name="Hernandez B."/>
            <person name="Skinner E."/>
            <person name="Javaid M."/>
            <person name="Lee S."/>
            <person name="Li M."/>
            <person name="Ming W."/>
            <person name="Munidasa M."/>
            <person name="Muniz J."/>
            <person name="Nguyen L."/>
            <person name="Hughes D."/>
            <person name="Osuji N."/>
            <person name="Pu L.-L."/>
            <person name="Puazo M."/>
            <person name="Qu C."/>
            <person name="Quiroz J."/>
            <person name="Raj R."/>
            <person name="Weissenberger G."/>
            <person name="Xin Y."/>
            <person name="Zou X."/>
            <person name="Han Y."/>
            <person name="Worley K."/>
            <person name="Muzny D."/>
            <person name="Gibbs R."/>
        </authorList>
    </citation>
    <scope>NUCLEOTIDE SEQUENCE</scope>
    <source>
        <strain evidence="2">Sampled in the wild</strain>
    </source>
</reference>
<name>A0A8K0KD94_LADFU</name>
<protein>
    <recommendedName>
        <fullName evidence="4">LITAF domain-containing protein</fullName>
    </recommendedName>
</protein>
<reference evidence="2" key="1">
    <citation type="submission" date="2013-04" db="EMBL/GenBank/DDBJ databases">
        <authorList>
            <person name="Qu J."/>
            <person name="Murali S.C."/>
            <person name="Bandaranaike D."/>
            <person name="Bellair M."/>
            <person name="Blankenburg K."/>
            <person name="Chao H."/>
            <person name="Dinh H."/>
            <person name="Doddapaneni H."/>
            <person name="Downs B."/>
            <person name="Dugan-Rocha S."/>
            <person name="Elkadiri S."/>
            <person name="Gnanaolivu R.D."/>
            <person name="Hernandez B."/>
            <person name="Javaid M."/>
            <person name="Jayaseelan J.C."/>
            <person name="Lee S."/>
            <person name="Li M."/>
            <person name="Ming W."/>
            <person name="Munidasa M."/>
            <person name="Muniz J."/>
            <person name="Nguyen L."/>
            <person name="Ongeri F."/>
            <person name="Osuji N."/>
            <person name="Pu L.-L."/>
            <person name="Puazo M."/>
            <person name="Qu C."/>
            <person name="Quiroz J."/>
            <person name="Raj R."/>
            <person name="Weissenberger G."/>
            <person name="Xin Y."/>
            <person name="Zou X."/>
            <person name="Han Y."/>
            <person name="Richards S."/>
            <person name="Worley K."/>
            <person name="Muzny D."/>
            <person name="Gibbs R."/>
        </authorList>
    </citation>
    <scope>NUCLEOTIDE SEQUENCE</scope>
    <source>
        <strain evidence="2">Sampled in the wild</strain>
    </source>
</reference>
<dbReference type="AlphaFoldDB" id="A0A8K0KD94"/>
<proteinExistence type="predicted"/>
<keyword evidence="3" id="KW-1185">Reference proteome</keyword>
<evidence type="ECO:0000256" key="1">
    <source>
        <dbReference type="SAM" id="MobiDB-lite"/>
    </source>
</evidence>
<feature type="region of interest" description="Disordered" evidence="1">
    <location>
        <begin position="1"/>
        <end position="64"/>
    </location>
</feature>
<accession>A0A8K0KD94</accession>
<comment type="caution">
    <text evidence="2">The sequence shown here is derived from an EMBL/GenBank/DDBJ whole genome shotgun (WGS) entry which is preliminary data.</text>
</comment>
<evidence type="ECO:0000313" key="2">
    <source>
        <dbReference type="EMBL" id="KAG8232780.1"/>
    </source>
</evidence>
<dbReference type="Proteomes" id="UP000792457">
    <property type="component" value="Unassembled WGS sequence"/>
</dbReference>
<sequence>MSEKQPFEDRDGDTFVQPTAPPSYDEATGMLQGTSSFNPPSNVYQGYPGNMPAPQTVASPGMPMYPPQPMNVPYPQVPQPVPQGMPVYPSQPGNVPYPAVPQPPPSGYQPVPAPPHPATTTTNVVIPELSSLESSYLLQSRSMAYSAPATFVPVGPKGQRMRCVHCGAQIKSTTVSSYKPVAHLACFALCIFLQ</sequence>
<organism evidence="2 3">
    <name type="scientific">Ladona fulva</name>
    <name type="common">Scarce chaser dragonfly</name>
    <name type="synonym">Libellula fulva</name>
    <dbReference type="NCBI Taxonomy" id="123851"/>
    <lineage>
        <taxon>Eukaryota</taxon>
        <taxon>Metazoa</taxon>
        <taxon>Ecdysozoa</taxon>
        <taxon>Arthropoda</taxon>
        <taxon>Hexapoda</taxon>
        <taxon>Insecta</taxon>
        <taxon>Pterygota</taxon>
        <taxon>Palaeoptera</taxon>
        <taxon>Odonata</taxon>
        <taxon>Epiprocta</taxon>
        <taxon>Anisoptera</taxon>
        <taxon>Libelluloidea</taxon>
        <taxon>Libellulidae</taxon>
        <taxon>Ladona</taxon>
    </lineage>
</organism>
<dbReference type="EMBL" id="KZ308650">
    <property type="protein sequence ID" value="KAG8232780.1"/>
    <property type="molecule type" value="Genomic_DNA"/>
</dbReference>
<evidence type="ECO:0000313" key="3">
    <source>
        <dbReference type="Proteomes" id="UP000792457"/>
    </source>
</evidence>
<feature type="compositionally biased region" description="Basic and acidic residues" evidence="1">
    <location>
        <begin position="1"/>
        <end position="13"/>
    </location>
</feature>
<evidence type="ECO:0008006" key="4">
    <source>
        <dbReference type="Google" id="ProtNLM"/>
    </source>
</evidence>
<gene>
    <name evidence="2" type="ORF">J437_LFUL013260</name>
</gene>